<feature type="domain" description="mRNA capping enzyme adenylation" evidence="6">
    <location>
        <begin position="247"/>
        <end position="429"/>
    </location>
</feature>
<protein>
    <recommendedName>
        <fullName evidence="3">mRNA 5'-phosphatase</fullName>
        <ecNumber evidence="3">3.6.1.74</ecNumber>
    </recommendedName>
</protein>
<proteinExistence type="predicted"/>
<accession>A0A6C0AE27</accession>
<keyword evidence="1" id="KW-0507">mRNA processing</keyword>
<evidence type="ECO:0000256" key="3">
    <source>
        <dbReference type="ARBA" id="ARBA00035028"/>
    </source>
</evidence>
<dbReference type="SUPFAM" id="SSF56091">
    <property type="entry name" value="DNA ligase/mRNA capping enzyme, catalytic domain"/>
    <property type="match status" value="1"/>
</dbReference>
<evidence type="ECO:0000256" key="4">
    <source>
        <dbReference type="ARBA" id="ARBA00047740"/>
    </source>
</evidence>
<sequence>MANVKNTICNSINDILKKNTNKNIEIEARFKPLDHKNYLRILNSLSEMDHKSEKFISKDLFYEVKTSFGKTIQERDSHYNDSVKTIKKQKIKYFEMEQEYKIVVSLEEEMPPKDRTSALLSTTRDKERTRFYFFGKEIFVDVTRITSQSFNQAPIDIYEIEIEINNENLNFKNSCNYFFQTIDQILKIIQNTFEIYTISEKLDLISKYNSLLNLEGKEELNYNGIVTARNLKKRDCVYGGLIGGKYSYTITPKAEGHRKQLVILDSGIWMVYPPLEISLLIRNDDKIPDFLKLFNFFKSNNLINSIFDGENIAKERRINKGNNITSKYLYLVFDTMVLNNSIKVQDFPHSQRLRLSSFLHKIFLKNTNPIIRVLEKPFWELGNTYESFYNTLQIFKENTKNLEYLTDGAMFTPEEEKYKIDTSSNIFNRKLETHPDICKLKNWDQLTIDMQVIITPGIKLLVTRKTKEYKLVEFTGNYDKFSEENIDIQSLLSFGIKNNDIVEFAPKKVGDLILLYPIRIRTDKIKPNSEYVASDVWNDINKPLTIETLEGKDFALIRQYHNKIKRNLFLEISEDTDLIDIGYGNGGDLDKQNHFHKILGIEPDEEHIQESERRYNKNIEKLEEKYKKYKDKNILKEKEIYEDKLKVLKAGGEDTEKIVKAAIKHFKWKKDFEKEIPLKPLCISMMLSLSFFWQSEEKLESLLETIKTIKKKYKKYGGKEDIEFIFFTIEKKRTLKVIKKKGEVFDLGPAHFEFEEPNVLKVDIKNTIVKDQIEYLVNLKDLKLENLEIHEADEEKFLSPDEIEYTSMYVYGSGKV</sequence>
<dbReference type="GO" id="GO:0004651">
    <property type="term" value="F:polynucleotide 5'-phosphatase activity"/>
    <property type="evidence" value="ECO:0007669"/>
    <property type="project" value="InterPro"/>
</dbReference>
<dbReference type="EC" id="3.6.1.74" evidence="3"/>
<dbReference type="Gene3D" id="3.20.100.10">
    <property type="entry name" value="mRNA triphosphatase Cet1-like"/>
    <property type="match status" value="1"/>
</dbReference>
<comment type="catalytic activity">
    <reaction evidence="4">
        <text>a 5'-end triphospho-ribonucleoside in mRNA + H2O = a 5'-end diphospho-ribonucleoside in mRNA + phosphate + H(+)</text>
        <dbReference type="Rhea" id="RHEA:67004"/>
        <dbReference type="Rhea" id="RHEA-COMP:17164"/>
        <dbReference type="Rhea" id="RHEA-COMP:17165"/>
        <dbReference type="ChEBI" id="CHEBI:15377"/>
        <dbReference type="ChEBI" id="CHEBI:15378"/>
        <dbReference type="ChEBI" id="CHEBI:43474"/>
        <dbReference type="ChEBI" id="CHEBI:167616"/>
        <dbReference type="ChEBI" id="CHEBI:167618"/>
        <dbReference type="EC" id="3.6.1.74"/>
    </reaction>
    <physiologicalReaction direction="left-to-right" evidence="4">
        <dbReference type="Rhea" id="RHEA:67005"/>
    </physiologicalReaction>
</comment>
<dbReference type="Gene3D" id="2.40.50.140">
    <property type="entry name" value="Nucleic acid-binding proteins"/>
    <property type="match status" value="1"/>
</dbReference>
<dbReference type="GO" id="GO:0140818">
    <property type="term" value="F:mRNA 5'-triphosphate monophosphatase activity"/>
    <property type="evidence" value="ECO:0007669"/>
    <property type="project" value="UniProtKB-EC"/>
</dbReference>
<dbReference type="GO" id="GO:0004484">
    <property type="term" value="F:mRNA guanylyltransferase activity"/>
    <property type="evidence" value="ECO:0007669"/>
    <property type="project" value="InterPro"/>
</dbReference>
<keyword evidence="5" id="KW-0175">Coiled coil</keyword>
<evidence type="ECO:0000256" key="2">
    <source>
        <dbReference type="ARBA" id="ARBA00022801"/>
    </source>
</evidence>
<dbReference type="GO" id="GO:0006370">
    <property type="term" value="P:7-methylguanosine mRNA capping"/>
    <property type="evidence" value="ECO:0007669"/>
    <property type="project" value="InterPro"/>
</dbReference>
<keyword evidence="2" id="KW-0378">Hydrolase</keyword>
<evidence type="ECO:0000313" key="7">
    <source>
        <dbReference type="EMBL" id="QHS77978.1"/>
    </source>
</evidence>
<feature type="coiled-coil region" evidence="5">
    <location>
        <begin position="605"/>
        <end position="639"/>
    </location>
</feature>
<evidence type="ECO:0000256" key="5">
    <source>
        <dbReference type="SAM" id="Coils"/>
    </source>
</evidence>
<dbReference type="EMBL" id="MN740594">
    <property type="protein sequence ID" value="QHS77978.1"/>
    <property type="molecule type" value="Genomic_DNA"/>
</dbReference>
<name>A0A6C0AE27_9ZZZZ</name>
<dbReference type="GO" id="GO:0005524">
    <property type="term" value="F:ATP binding"/>
    <property type="evidence" value="ECO:0007669"/>
    <property type="project" value="InterPro"/>
</dbReference>
<dbReference type="Gene3D" id="3.30.470.30">
    <property type="entry name" value="DNA ligase/mRNA capping enzyme"/>
    <property type="match status" value="1"/>
</dbReference>
<dbReference type="InterPro" id="IPR001339">
    <property type="entry name" value="mRNA_cap_enzyme_adenylation"/>
</dbReference>
<dbReference type="SUPFAM" id="SSF55154">
    <property type="entry name" value="CYTH-like phosphatases"/>
    <property type="match status" value="1"/>
</dbReference>
<dbReference type="AlphaFoldDB" id="A0A6C0AE27"/>
<dbReference type="Pfam" id="PF01331">
    <property type="entry name" value="mRNA_cap_enzyme"/>
    <property type="match status" value="1"/>
</dbReference>
<dbReference type="InterPro" id="IPR033469">
    <property type="entry name" value="CYTH-like_dom_sf"/>
</dbReference>
<evidence type="ECO:0000256" key="1">
    <source>
        <dbReference type="ARBA" id="ARBA00022664"/>
    </source>
</evidence>
<evidence type="ECO:0000259" key="6">
    <source>
        <dbReference type="Pfam" id="PF01331"/>
    </source>
</evidence>
<organism evidence="7">
    <name type="scientific">viral metagenome</name>
    <dbReference type="NCBI Taxonomy" id="1070528"/>
    <lineage>
        <taxon>unclassified sequences</taxon>
        <taxon>metagenomes</taxon>
        <taxon>organismal metagenomes</taxon>
    </lineage>
</organism>
<reference evidence="7" key="1">
    <citation type="journal article" date="2020" name="Nature">
        <title>Giant virus diversity and host interactions through global metagenomics.</title>
        <authorList>
            <person name="Schulz F."/>
            <person name="Roux S."/>
            <person name="Paez-Espino D."/>
            <person name="Jungbluth S."/>
            <person name="Walsh D.A."/>
            <person name="Denef V.J."/>
            <person name="McMahon K.D."/>
            <person name="Konstantinidis K.T."/>
            <person name="Eloe-Fadrosh E.A."/>
            <person name="Kyrpides N.C."/>
            <person name="Woyke T."/>
        </authorList>
    </citation>
    <scope>NUCLEOTIDE SEQUENCE</scope>
    <source>
        <strain evidence="7">GVMAG-S-1021933-23</strain>
    </source>
</reference>
<dbReference type="InterPro" id="IPR012340">
    <property type="entry name" value="NA-bd_OB-fold"/>
</dbReference>
<dbReference type="InterPro" id="IPR037009">
    <property type="entry name" value="mRNA_triPase_Cet1_sf"/>
</dbReference>